<keyword evidence="2" id="KW-1185">Reference proteome</keyword>
<organism evidence="1 2">
    <name type="scientific">Portunus trituberculatus</name>
    <name type="common">Swimming crab</name>
    <name type="synonym">Neptunus trituberculatus</name>
    <dbReference type="NCBI Taxonomy" id="210409"/>
    <lineage>
        <taxon>Eukaryota</taxon>
        <taxon>Metazoa</taxon>
        <taxon>Ecdysozoa</taxon>
        <taxon>Arthropoda</taxon>
        <taxon>Crustacea</taxon>
        <taxon>Multicrustacea</taxon>
        <taxon>Malacostraca</taxon>
        <taxon>Eumalacostraca</taxon>
        <taxon>Eucarida</taxon>
        <taxon>Decapoda</taxon>
        <taxon>Pleocyemata</taxon>
        <taxon>Brachyura</taxon>
        <taxon>Eubrachyura</taxon>
        <taxon>Portunoidea</taxon>
        <taxon>Portunidae</taxon>
        <taxon>Portuninae</taxon>
        <taxon>Portunus</taxon>
    </lineage>
</organism>
<dbReference type="Proteomes" id="UP000324222">
    <property type="component" value="Unassembled WGS sequence"/>
</dbReference>
<gene>
    <name evidence="1" type="ORF">E2C01_000203</name>
</gene>
<dbReference type="AlphaFoldDB" id="A0A5B7CEK6"/>
<name>A0A5B7CEK6_PORTR</name>
<dbReference type="EMBL" id="VSRR010000005">
    <property type="protein sequence ID" value="MPC07640.1"/>
    <property type="molecule type" value="Genomic_DNA"/>
</dbReference>
<comment type="caution">
    <text evidence="1">The sequence shown here is derived from an EMBL/GenBank/DDBJ whole genome shotgun (WGS) entry which is preliminary data.</text>
</comment>
<proteinExistence type="predicted"/>
<accession>A0A5B7CEK6</accession>
<protein>
    <submittedName>
        <fullName evidence="1">Uncharacterized protein</fullName>
    </submittedName>
</protein>
<reference evidence="1 2" key="1">
    <citation type="submission" date="2019-05" db="EMBL/GenBank/DDBJ databases">
        <title>Another draft genome of Portunus trituberculatus and its Hox gene families provides insights of decapod evolution.</title>
        <authorList>
            <person name="Jeong J.-H."/>
            <person name="Song I."/>
            <person name="Kim S."/>
            <person name="Choi T."/>
            <person name="Kim D."/>
            <person name="Ryu S."/>
            <person name="Kim W."/>
        </authorList>
    </citation>
    <scope>NUCLEOTIDE SEQUENCE [LARGE SCALE GENOMIC DNA]</scope>
    <source>
        <tissue evidence="1">Muscle</tissue>
    </source>
</reference>
<evidence type="ECO:0000313" key="1">
    <source>
        <dbReference type="EMBL" id="MPC07640.1"/>
    </source>
</evidence>
<evidence type="ECO:0000313" key="2">
    <source>
        <dbReference type="Proteomes" id="UP000324222"/>
    </source>
</evidence>
<sequence length="71" mass="7498">MGPSSGGAEGWVLLVGSPSRANANLPTGTVPTLKVFSTSTSQYPPTENSTWGVELFLNFSPLTEKKTLKTN</sequence>